<keyword evidence="3" id="KW-1185">Reference proteome</keyword>
<sequence length="195" mass="20204">MKNARYQVLDYCPRSAVRASPGPGIRASPVTTGLIGLAGLGSTGAFSSLASISHVSARPTASNVSVNPSVSMDDSDTAPFPPSFHAPSLPPSSTASPSPPSPYPSPLLNPLYSSTSTLSSPSTCLPPKQAGGHPSVEARRPHERHSTMPLGLISIEARAQTKATGESLPCVPLTLTCRKFNFGTTRLLASPFRLG</sequence>
<feature type="compositionally biased region" description="Low complexity" evidence="1">
    <location>
        <begin position="108"/>
        <end position="127"/>
    </location>
</feature>
<comment type="caution">
    <text evidence="2">The sequence shown here is derived from an EMBL/GenBank/DDBJ whole genome shotgun (WGS) entry which is preliminary data.</text>
</comment>
<feature type="compositionally biased region" description="Polar residues" evidence="1">
    <location>
        <begin position="57"/>
        <end position="72"/>
    </location>
</feature>
<feature type="compositionally biased region" description="Basic and acidic residues" evidence="1">
    <location>
        <begin position="136"/>
        <end position="146"/>
    </location>
</feature>
<reference evidence="2" key="1">
    <citation type="submission" date="2018-11" db="EMBL/GenBank/DDBJ databases">
        <authorList>
            <consortium name="Pathogen Informatics"/>
        </authorList>
    </citation>
    <scope>NUCLEOTIDE SEQUENCE</scope>
</reference>
<feature type="compositionally biased region" description="Pro residues" evidence="1">
    <location>
        <begin position="79"/>
        <end position="90"/>
    </location>
</feature>
<evidence type="ECO:0000313" key="3">
    <source>
        <dbReference type="Proteomes" id="UP000784294"/>
    </source>
</evidence>
<organism evidence="2 3">
    <name type="scientific">Protopolystoma xenopodis</name>
    <dbReference type="NCBI Taxonomy" id="117903"/>
    <lineage>
        <taxon>Eukaryota</taxon>
        <taxon>Metazoa</taxon>
        <taxon>Spiralia</taxon>
        <taxon>Lophotrochozoa</taxon>
        <taxon>Platyhelminthes</taxon>
        <taxon>Monogenea</taxon>
        <taxon>Polyopisthocotylea</taxon>
        <taxon>Polystomatidea</taxon>
        <taxon>Polystomatidae</taxon>
        <taxon>Protopolystoma</taxon>
    </lineage>
</organism>
<proteinExistence type="predicted"/>
<gene>
    <name evidence="2" type="ORF">PXEA_LOCUS36084</name>
</gene>
<protein>
    <submittedName>
        <fullName evidence="2">Uncharacterized protein</fullName>
    </submittedName>
</protein>
<evidence type="ECO:0000256" key="1">
    <source>
        <dbReference type="SAM" id="MobiDB-lite"/>
    </source>
</evidence>
<accession>A0A3S5FH70</accession>
<dbReference type="AlphaFoldDB" id="A0A3S5FH70"/>
<dbReference type="Proteomes" id="UP000784294">
    <property type="component" value="Unassembled WGS sequence"/>
</dbReference>
<feature type="compositionally biased region" description="Pro residues" evidence="1">
    <location>
        <begin position="97"/>
        <end position="107"/>
    </location>
</feature>
<feature type="region of interest" description="Disordered" evidence="1">
    <location>
        <begin position="57"/>
        <end position="148"/>
    </location>
</feature>
<evidence type="ECO:0000313" key="2">
    <source>
        <dbReference type="EMBL" id="VEL42644.1"/>
    </source>
</evidence>
<dbReference type="EMBL" id="CAAALY010275620">
    <property type="protein sequence ID" value="VEL42644.1"/>
    <property type="molecule type" value="Genomic_DNA"/>
</dbReference>
<name>A0A3S5FH70_9PLAT</name>